<sequence>MTDHDEPTIFERVPAQEVPLRTTCLATEKPGYPTQLDPLMQDQLQELQSQNQLLERTLHKRTQQRNNYKARYQALATELTKFKSSGQGFPQLDDSHLTQLVESLRVKIWNFTLYHYDGVAACGRGSSPDHLLTDYTEPTLRSDIDLEYYLGFPDWRPMIVEAFMWKLMVAEIFNKFWWAGITGRSMIKVHAALKPSSRSTAAEIQTFQTWSATTTKMIRESQKPDEPAWSDSHANALDDLVAAIYEAIQPHRTSTRGGLRKAIREILDEAIALDQELSQPLAQFEWDFPWPKGDFDAERMQLAEGEAPTSDGPISIVICPGITKRGRSGDFEKVDLLVPIKVSCAAPITSVRSWNYETFHVGYNRLNTSLHHKVDLLSERLRR</sequence>
<name>A0ABR4HXP0_9EURO</name>
<evidence type="ECO:0000313" key="1">
    <source>
        <dbReference type="EMBL" id="KAL2820151.1"/>
    </source>
</evidence>
<evidence type="ECO:0000313" key="2">
    <source>
        <dbReference type="Proteomes" id="UP001610335"/>
    </source>
</evidence>
<dbReference type="EMBL" id="JBFXLS010000072">
    <property type="protein sequence ID" value="KAL2820151.1"/>
    <property type="molecule type" value="Genomic_DNA"/>
</dbReference>
<dbReference type="Proteomes" id="UP001610335">
    <property type="component" value="Unassembled WGS sequence"/>
</dbReference>
<reference evidence="1 2" key="1">
    <citation type="submission" date="2024-07" db="EMBL/GenBank/DDBJ databases">
        <title>Section-level genome sequencing and comparative genomics of Aspergillus sections Usti and Cavernicolus.</title>
        <authorList>
            <consortium name="Lawrence Berkeley National Laboratory"/>
            <person name="Nybo J.L."/>
            <person name="Vesth T.C."/>
            <person name="Theobald S."/>
            <person name="Frisvad J.C."/>
            <person name="Larsen T.O."/>
            <person name="Kjaerboelling I."/>
            <person name="Rothschild-Mancinelli K."/>
            <person name="Lyhne E.K."/>
            <person name="Kogle M.E."/>
            <person name="Barry K."/>
            <person name="Clum A."/>
            <person name="Na H."/>
            <person name="Ledsgaard L."/>
            <person name="Lin J."/>
            <person name="Lipzen A."/>
            <person name="Kuo A."/>
            <person name="Riley R."/>
            <person name="Mondo S."/>
            <person name="LaButti K."/>
            <person name="Haridas S."/>
            <person name="Pangalinan J."/>
            <person name="Salamov A.A."/>
            <person name="Simmons B.A."/>
            <person name="Magnuson J.K."/>
            <person name="Chen J."/>
            <person name="Drula E."/>
            <person name="Henrissat B."/>
            <person name="Wiebenga A."/>
            <person name="Lubbers R.J."/>
            <person name="Gomes A.C."/>
            <person name="Makela M.R."/>
            <person name="Stajich J."/>
            <person name="Grigoriev I.V."/>
            <person name="Mortensen U.H."/>
            <person name="De vries R.P."/>
            <person name="Baker S.E."/>
            <person name="Andersen M.R."/>
        </authorList>
    </citation>
    <scope>NUCLEOTIDE SEQUENCE [LARGE SCALE GENOMIC DNA]</scope>
    <source>
        <strain evidence="1 2">CBS 600.67</strain>
    </source>
</reference>
<gene>
    <name evidence="1" type="ORF">BDW59DRAFT_164764</name>
</gene>
<comment type="caution">
    <text evidence="1">The sequence shown here is derived from an EMBL/GenBank/DDBJ whole genome shotgun (WGS) entry which is preliminary data.</text>
</comment>
<organism evidence="1 2">
    <name type="scientific">Aspergillus cavernicola</name>
    <dbReference type="NCBI Taxonomy" id="176166"/>
    <lineage>
        <taxon>Eukaryota</taxon>
        <taxon>Fungi</taxon>
        <taxon>Dikarya</taxon>
        <taxon>Ascomycota</taxon>
        <taxon>Pezizomycotina</taxon>
        <taxon>Eurotiomycetes</taxon>
        <taxon>Eurotiomycetidae</taxon>
        <taxon>Eurotiales</taxon>
        <taxon>Aspergillaceae</taxon>
        <taxon>Aspergillus</taxon>
        <taxon>Aspergillus subgen. Nidulantes</taxon>
    </lineage>
</organism>
<proteinExistence type="predicted"/>
<protein>
    <submittedName>
        <fullName evidence="1">Uncharacterized protein</fullName>
    </submittedName>
</protein>
<keyword evidence="2" id="KW-1185">Reference proteome</keyword>
<accession>A0ABR4HXP0</accession>